<evidence type="ECO:0000256" key="1">
    <source>
        <dbReference type="SAM" id="MobiDB-lite"/>
    </source>
</evidence>
<evidence type="ECO:0000313" key="3">
    <source>
        <dbReference type="EMBL" id="ETS85196.1"/>
    </source>
</evidence>
<dbReference type="eggNOG" id="ENOG502S6JD">
    <property type="taxonomic scope" value="Eukaryota"/>
</dbReference>
<dbReference type="OrthoDB" id="5840532at2759"/>
<protein>
    <recommendedName>
        <fullName evidence="2">Cupin type-2 domain-containing protein</fullName>
    </recommendedName>
</protein>
<dbReference type="GeneID" id="19268234"/>
<dbReference type="EMBL" id="KI912110">
    <property type="protein sequence ID" value="ETS85196.1"/>
    <property type="molecule type" value="Genomic_DNA"/>
</dbReference>
<dbReference type="CDD" id="cd02231">
    <property type="entry name" value="cupin_BLL6423-like"/>
    <property type="match status" value="1"/>
</dbReference>
<reference evidence="4" key="1">
    <citation type="journal article" date="2015" name="BMC Genomics">
        <title>Genomic and transcriptomic analysis of the endophytic fungus Pestalotiopsis fici reveals its lifestyle and high potential for synthesis of natural products.</title>
        <authorList>
            <person name="Wang X."/>
            <person name="Zhang X."/>
            <person name="Liu L."/>
            <person name="Xiang M."/>
            <person name="Wang W."/>
            <person name="Sun X."/>
            <person name="Che Y."/>
            <person name="Guo L."/>
            <person name="Liu G."/>
            <person name="Guo L."/>
            <person name="Wang C."/>
            <person name="Yin W.B."/>
            <person name="Stadler M."/>
            <person name="Zhang X."/>
            <person name="Liu X."/>
        </authorList>
    </citation>
    <scope>NUCLEOTIDE SEQUENCE [LARGE SCALE GENOMIC DNA]</scope>
    <source>
        <strain evidence="4">W106-1 / CGMCC3.15140</strain>
    </source>
</reference>
<keyword evidence="4" id="KW-1185">Reference proteome</keyword>
<dbReference type="InterPro" id="IPR013096">
    <property type="entry name" value="Cupin_2"/>
</dbReference>
<organism evidence="3 4">
    <name type="scientific">Pestalotiopsis fici (strain W106-1 / CGMCC3.15140)</name>
    <dbReference type="NCBI Taxonomy" id="1229662"/>
    <lineage>
        <taxon>Eukaryota</taxon>
        <taxon>Fungi</taxon>
        <taxon>Dikarya</taxon>
        <taxon>Ascomycota</taxon>
        <taxon>Pezizomycotina</taxon>
        <taxon>Sordariomycetes</taxon>
        <taxon>Xylariomycetidae</taxon>
        <taxon>Amphisphaeriales</taxon>
        <taxon>Sporocadaceae</taxon>
        <taxon>Pestalotiopsis</taxon>
    </lineage>
</organism>
<name>W3XJ02_PESFW</name>
<dbReference type="InterPro" id="IPR014710">
    <property type="entry name" value="RmlC-like_jellyroll"/>
</dbReference>
<evidence type="ECO:0000313" key="4">
    <source>
        <dbReference type="Proteomes" id="UP000030651"/>
    </source>
</evidence>
<dbReference type="KEGG" id="pfy:PFICI_03221"/>
<dbReference type="OMA" id="ETTWARW"/>
<accession>W3XJ02</accession>
<feature type="region of interest" description="Disordered" evidence="1">
    <location>
        <begin position="1"/>
        <end position="41"/>
    </location>
</feature>
<dbReference type="Proteomes" id="UP000030651">
    <property type="component" value="Unassembled WGS sequence"/>
</dbReference>
<dbReference type="PANTHER" id="PTHR36156">
    <property type="entry name" value="SLR2101 PROTEIN"/>
    <property type="match status" value="1"/>
</dbReference>
<dbReference type="SUPFAM" id="SSF51182">
    <property type="entry name" value="RmlC-like cupins"/>
    <property type="match status" value="1"/>
</dbReference>
<dbReference type="HOGENOM" id="CLU_096188_2_2_1"/>
<dbReference type="PANTHER" id="PTHR36156:SF2">
    <property type="entry name" value="CUPIN TYPE-2 DOMAIN-CONTAINING PROTEIN"/>
    <property type="match status" value="1"/>
</dbReference>
<dbReference type="RefSeq" id="XP_007829993.1">
    <property type="nucleotide sequence ID" value="XM_007831802.1"/>
</dbReference>
<feature type="domain" description="Cupin type-2" evidence="2">
    <location>
        <begin position="58"/>
        <end position="125"/>
    </location>
</feature>
<sequence length="147" mass="15944">MASSQPLPSTRRIVTAHNDDGKQLSDTTVDSLPPDVNTTEDRGLAATGLSNNGTIVRIVDFPPKSTGLMHRSMTLDYVYVLQGEVILALDDGSATVVKANQTVVQQATMHRWDNATDEWARMLVVLIASKKPVVNGTVLDKDVPFNV</sequence>
<dbReference type="Pfam" id="PF07883">
    <property type="entry name" value="Cupin_2"/>
    <property type="match status" value="1"/>
</dbReference>
<dbReference type="InterPro" id="IPR011051">
    <property type="entry name" value="RmlC_Cupin_sf"/>
</dbReference>
<gene>
    <name evidence="3" type="ORF">PFICI_03221</name>
</gene>
<dbReference type="InParanoid" id="W3XJ02"/>
<dbReference type="InterPro" id="IPR047142">
    <property type="entry name" value="OryJ/VirC-like"/>
</dbReference>
<proteinExistence type="predicted"/>
<dbReference type="Gene3D" id="2.60.120.10">
    <property type="entry name" value="Jelly Rolls"/>
    <property type="match status" value="1"/>
</dbReference>
<dbReference type="AlphaFoldDB" id="W3XJ02"/>
<evidence type="ECO:0000259" key="2">
    <source>
        <dbReference type="Pfam" id="PF07883"/>
    </source>
</evidence>